<protein>
    <recommendedName>
        <fullName evidence="14">ATP synthase complex subunit 8</fullName>
    </recommendedName>
</protein>
<evidence type="ECO:0000256" key="5">
    <source>
        <dbReference type="ARBA" id="ARBA00022692"/>
    </source>
</evidence>
<evidence type="ECO:0000256" key="3">
    <source>
        <dbReference type="ARBA" id="ARBA00022448"/>
    </source>
</evidence>
<evidence type="ECO:0000256" key="11">
    <source>
        <dbReference type="ARBA" id="ARBA00023136"/>
    </source>
</evidence>
<dbReference type="PANTHER" id="PTHR13722">
    <property type="entry name" value="ATP SYNTHASE PROTEIN 8"/>
    <property type="match status" value="1"/>
</dbReference>
<keyword evidence="5 14" id="KW-0812">Transmembrane</keyword>
<keyword evidence="9 14" id="KW-0406">Ion transport</keyword>
<name>A0A0B4VKE1_VULLA</name>
<evidence type="ECO:0000256" key="1">
    <source>
        <dbReference type="ARBA" id="ARBA00004304"/>
    </source>
</evidence>
<keyword evidence="12" id="KW-0066">ATP synthesis</keyword>
<evidence type="ECO:0000256" key="4">
    <source>
        <dbReference type="ARBA" id="ARBA00022547"/>
    </source>
</evidence>
<accession>A0A0B4VKE1</accession>
<dbReference type="AlphaFoldDB" id="A0A0B4VKE1"/>
<dbReference type="GO" id="GO:0031966">
    <property type="term" value="C:mitochondrial membrane"/>
    <property type="evidence" value="ECO:0007669"/>
    <property type="project" value="UniProtKB-SubCell"/>
</dbReference>
<keyword evidence="4 14" id="KW-0138">CF(0)</keyword>
<comment type="subcellular location">
    <subcellularLocation>
        <location evidence="1 14">Mitochondrion membrane</location>
        <topology evidence="1 14">Single-pass membrane protein</topology>
    </subcellularLocation>
</comment>
<evidence type="ECO:0000256" key="14">
    <source>
        <dbReference type="RuleBase" id="RU003661"/>
    </source>
</evidence>
<keyword evidence="10 14" id="KW-0496">Mitochondrion</keyword>
<evidence type="ECO:0000256" key="15">
    <source>
        <dbReference type="SAM" id="Phobius"/>
    </source>
</evidence>
<sequence length="75" mass="8947">MPQLDTSTWFTMILSMTLTLFILFQLKVSKHYYPENPGPKSVKSTSKRIPWENKWTKIYSPLSLPPQYWAYQSLY</sequence>
<dbReference type="GO" id="GO:0015986">
    <property type="term" value="P:proton motive force-driven ATP synthesis"/>
    <property type="evidence" value="ECO:0007669"/>
    <property type="project" value="InterPro"/>
</dbReference>
<geneLocation type="mitochondrion" evidence="16"/>
<keyword evidence="7 15" id="KW-1133">Transmembrane helix</keyword>
<keyword evidence="11 15" id="KW-0472">Membrane</keyword>
<dbReference type="GO" id="GO:0045259">
    <property type="term" value="C:proton-transporting ATP synthase complex"/>
    <property type="evidence" value="ECO:0007669"/>
    <property type="project" value="UniProtKB-KW"/>
</dbReference>
<dbReference type="Pfam" id="PF00895">
    <property type="entry name" value="ATP-synt_8"/>
    <property type="match status" value="1"/>
</dbReference>
<evidence type="ECO:0000256" key="12">
    <source>
        <dbReference type="ARBA" id="ARBA00023310"/>
    </source>
</evidence>
<comment type="similarity">
    <text evidence="2 14">Belongs to the ATPase protein 8 family.</text>
</comment>
<feature type="transmembrane region" description="Helical" evidence="15">
    <location>
        <begin position="6"/>
        <end position="24"/>
    </location>
</feature>
<comment type="subunit">
    <text evidence="13">Component of the ATP synthase complex composed at least of ATP5F1A/subunit alpha, ATP5F1B/subunit beta, ATP5MC1/subunit c (homooctomer), MT-ATP6/subunit a, MT-ATP8/subunit 8, ATP5ME/subunit e, ATP5MF/subunit f, ATP5MG/subunit g, ATP5MK/subunit k, ATP5MJ/subunit j, ATP5F1C/subunit gamma, ATP5F1D/subunit delta, ATP5F1E/subunit epsilon, ATP5PF/subunit F6, ATP5PB/subunit b, ATP5PD/subunit d, ATP5PO/subunit OSCP. ATP synthase complex consists of a soluble F(1) head domain (subunits alpha(3) and beta(3)) - the catalytic core - and a membrane F(0) domain - the membrane proton channel (subunits c, a, 8, e, f, g, k and j). These two domains are linked by a central stalk (subunits gamma, delta, and epsilon) rotating inside the F1 region and a stationary peripheral stalk (subunits F6, b, d, and OSCP). Interacts with PRICKLE3.</text>
</comment>
<gene>
    <name evidence="16" type="primary">ATP8</name>
</gene>
<proteinExistence type="inferred from homology"/>
<keyword evidence="6 14" id="KW-0375">Hydrogen ion transport</keyword>
<dbReference type="PANTHER" id="PTHR13722:SF0">
    <property type="entry name" value="ATP SYNTHASE PROTEIN 8"/>
    <property type="match status" value="1"/>
</dbReference>
<dbReference type="InterPro" id="IPR039017">
    <property type="entry name" value="ATP8_mammal"/>
</dbReference>
<dbReference type="InterPro" id="IPR001421">
    <property type="entry name" value="ATP8_metazoa"/>
</dbReference>
<evidence type="ECO:0000256" key="2">
    <source>
        <dbReference type="ARBA" id="ARBA00008892"/>
    </source>
</evidence>
<evidence type="ECO:0000256" key="7">
    <source>
        <dbReference type="ARBA" id="ARBA00022989"/>
    </source>
</evidence>
<dbReference type="GO" id="GO:0015078">
    <property type="term" value="F:proton transmembrane transporter activity"/>
    <property type="evidence" value="ECO:0007669"/>
    <property type="project" value="InterPro"/>
</dbReference>
<organism evidence="16">
    <name type="scientific">Vulpes lagopus</name>
    <name type="common">Arctic fox</name>
    <name type="synonym">Alopex lagopus</name>
    <dbReference type="NCBI Taxonomy" id="494514"/>
    <lineage>
        <taxon>Eukaryota</taxon>
        <taxon>Metazoa</taxon>
        <taxon>Chordata</taxon>
        <taxon>Craniata</taxon>
        <taxon>Vertebrata</taxon>
        <taxon>Euteleostomi</taxon>
        <taxon>Mammalia</taxon>
        <taxon>Eutheria</taxon>
        <taxon>Laurasiatheria</taxon>
        <taxon>Carnivora</taxon>
        <taxon>Caniformia</taxon>
        <taxon>Canidae</taxon>
        <taxon>Vulpes</taxon>
    </lineage>
</organism>
<evidence type="ECO:0000256" key="13">
    <source>
        <dbReference type="ARBA" id="ARBA00066025"/>
    </source>
</evidence>
<keyword evidence="3 14" id="KW-0813">Transport</keyword>
<reference evidence="16" key="1">
    <citation type="submission" date="2014-10" db="EMBL/GenBank/DDBJ databases">
        <title>The complete mitochondrial genome sequence of Arctic fox.</title>
        <authorList>
            <person name="Zongyue L."/>
        </authorList>
    </citation>
    <scope>NUCLEOTIDE SEQUENCE</scope>
</reference>
<evidence type="ECO:0000256" key="6">
    <source>
        <dbReference type="ARBA" id="ARBA00022781"/>
    </source>
</evidence>
<keyword evidence="8" id="KW-0007">Acetylation</keyword>
<evidence type="ECO:0000313" key="16">
    <source>
        <dbReference type="EMBL" id="AJD22616.1"/>
    </source>
</evidence>
<dbReference type="EMBL" id="KP050554">
    <property type="protein sequence ID" value="AJD22616.1"/>
    <property type="molecule type" value="Genomic_DNA"/>
</dbReference>
<evidence type="ECO:0000256" key="9">
    <source>
        <dbReference type="ARBA" id="ARBA00023065"/>
    </source>
</evidence>
<evidence type="ECO:0000256" key="8">
    <source>
        <dbReference type="ARBA" id="ARBA00022990"/>
    </source>
</evidence>
<evidence type="ECO:0000256" key="10">
    <source>
        <dbReference type="ARBA" id="ARBA00023128"/>
    </source>
</evidence>